<protein>
    <recommendedName>
        <fullName evidence="1">DUF8042 domain-containing protein</fullName>
    </recommendedName>
</protein>
<dbReference type="RefSeq" id="WP_014257022.1">
    <property type="nucleotide sequence ID" value="NC_016627.1"/>
</dbReference>
<sequence length="121" mass="13797">MSEIELKKEVIESAINYIDRMVIGIEGINGDFQEGREDKATNSMIQLIDGIQWLLQAIEGTRDIQGEVSIDISSMNPIFNQLIEALENTDYVLLGDLLEYEVTPVIKEWKDKLILVQRSLQ</sequence>
<name>G8LTL4_ACECE</name>
<accession>G8LTL4</accession>
<dbReference type="STRING" id="720554.Clocl_4090"/>
<keyword evidence="3" id="KW-1185">Reference proteome</keyword>
<evidence type="ECO:0000259" key="1">
    <source>
        <dbReference type="Pfam" id="PF26154"/>
    </source>
</evidence>
<reference evidence="3" key="1">
    <citation type="submission" date="2011-12" db="EMBL/GenBank/DDBJ databases">
        <title>Complete sequence of Clostridium clariflavum DSM 19732.</title>
        <authorList>
            <consortium name="US DOE Joint Genome Institute"/>
            <person name="Lucas S."/>
            <person name="Han J."/>
            <person name="Lapidus A."/>
            <person name="Cheng J.-F."/>
            <person name="Goodwin L."/>
            <person name="Pitluck S."/>
            <person name="Peters L."/>
            <person name="Teshima H."/>
            <person name="Detter J.C."/>
            <person name="Han C."/>
            <person name="Tapia R."/>
            <person name="Land M."/>
            <person name="Hauser L."/>
            <person name="Kyrpides N."/>
            <person name="Ivanova N."/>
            <person name="Pagani I."/>
            <person name="Kitzmiller T."/>
            <person name="Lynd L."/>
            <person name="Izquierdo J."/>
            <person name="Woyke T."/>
        </authorList>
    </citation>
    <scope>NUCLEOTIDE SEQUENCE [LARGE SCALE GENOMIC DNA]</scope>
    <source>
        <strain evidence="3">DSM 19732 / NBRC 101661 / EBR45</strain>
    </source>
</reference>
<organism evidence="2 3">
    <name type="scientific">Acetivibrio clariflavus (strain DSM 19732 / NBRC 101661 / EBR45)</name>
    <name type="common">Clostridium clariflavum</name>
    <dbReference type="NCBI Taxonomy" id="720554"/>
    <lineage>
        <taxon>Bacteria</taxon>
        <taxon>Bacillati</taxon>
        <taxon>Bacillota</taxon>
        <taxon>Clostridia</taxon>
        <taxon>Eubacteriales</taxon>
        <taxon>Oscillospiraceae</taxon>
        <taxon>Acetivibrio</taxon>
    </lineage>
</organism>
<dbReference type="AlphaFoldDB" id="G8LTL4"/>
<dbReference type="InterPro" id="IPR058355">
    <property type="entry name" value="DUF8042"/>
</dbReference>
<evidence type="ECO:0000313" key="3">
    <source>
        <dbReference type="Proteomes" id="UP000005435"/>
    </source>
</evidence>
<feature type="domain" description="DUF8042" evidence="1">
    <location>
        <begin position="6"/>
        <end position="113"/>
    </location>
</feature>
<reference evidence="2 3" key="2">
    <citation type="journal article" date="2012" name="Stand. Genomic Sci.">
        <title>Complete Genome Sequence of Clostridium clariflavum DSM 19732.</title>
        <authorList>
            <person name="Izquierdo J.A."/>
            <person name="Goodwin L."/>
            <person name="Davenport K.W."/>
            <person name="Teshima H."/>
            <person name="Bruce D."/>
            <person name="Detter C."/>
            <person name="Tapia R."/>
            <person name="Han S."/>
            <person name="Land M."/>
            <person name="Hauser L."/>
            <person name="Jeffries C.D."/>
            <person name="Han J."/>
            <person name="Pitluck S."/>
            <person name="Nolan M."/>
            <person name="Chen A."/>
            <person name="Huntemann M."/>
            <person name="Mavromatis K."/>
            <person name="Mikhailova N."/>
            <person name="Liolios K."/>
            <person name="Woyke T."/>
            <person name="Lynd L.R."/>
        </authorList>
    </citation>
    <scope>NUCLEOTIDE SEQUENCE [LARGE SCALE GENOMIC DNA]</scope>
    <source>
        <strain evidence="3">DSM 19732 / NBRC 101661 / EBR45</strain>
    </source>
</reference>
<proteinExistence type="predicted"/>
<dbReference type="KEGG" id="ccl:Clocl_4090"/>
<dbReference type="Pfam" id="PF26154">
    <property type="entry name" value="DUF8042"/>
    <property type="match status" value="1"/>
</dbReference>
<dbReference type="EMBL" id="CP003065">
    <property type="protein sequence ID" value="AEV70524.1"/>
    <property type="molecule type" value="Genomic_DNA"/>
</dbReference>
<dbReference type="eggNOG" id="ENOG5033BU4">
    <property type="taxonomic scope" value="Bacteria"/>
</dbReference>
<dbReference type="HOGENOM" id="CLU_165982_0_0_9"/>
<dbReference type="OrthoDB" id="1683192at2"/>
<evidence type="ECO:0000313" key="2">
    <source>
        <dbReference type="EMBL" id="AEV70524.1"/>
    </source>
</evidence>
<dbReference type="Proteomes" id="UP000005435">
    <property type="component" value="Chromosome"/>
</dbReference>
<gene>
    <name evidence="2" type="ordered locus">Clocl_4090</name>
</gene>